<accession>A0ABW3L095</accession>
<sequence length="180" mass="20083">MGKFIKSKLFMILVVVIIVAGAGYFGFTMVAEVTGDDRENEEEVSKAKSDLTAITVASDDTEASEDSGFQPENVGVFIAVAHDFYNDTTGYGAYETGMDWERQQEIAMQFTSYIDRTSFDSETLQADMEDVSVYMDAIIDGSKDINNVLKAHRYFHDLDIAVNDYNAYDKVWGVTETPVN</sequence>
<evidence type="ECO:0000313" key="2">
    <source>
        <dbReference type="EMBL" id="MFD1019365.1"/>
    </source>
</evidence>
<name>A0ABW3L095_9BACI</name>
<keyword evidence="1" id="KW-1133">Transmembrane helix</keyword>
<dbReference type="EMBL" id="JBHTKL010000005">
    <property type="protein sequence ID" value="MFD1019365.1"/>
    <property type="molecule type" value="Genomic_DNA"/>
</dbReference>
<dbReference type="RefSeq" id="WP_386059133.1">
    <property type="nucleotide sequence ID" value="NZ_JBHTKL010000005.1"/>
</dbReference>
<keyword evidence="1" id="KW-0472">Membrane</keyword>
<proteinExistence type="predicted"/>
<dbReference type="Proteomes" id="UP001596990">
    <property type="component" value="Unassembled WGS sequence"/>
</dbReference>
<evidence type="ECO:0000256" key="1">
    <source>
        <dbReference type="SAM" id="Phobius"/>
    </source>
</evidence>
<gene>
    <name evidence="2" type="ORF">ACFQ2J_09300</name>
</gene>
<comment type="caution">
    <text evidence="2">The sequence shown here is derived from an EMBL/GenBank/DDBJ whole genome shotgun (WGS) entry which is preliminary data.</text>
</comment>
<evidence type="ECO:0000313" key="3">
    <source>
        <dbReference type="Proteomes" id="UP001596990"/>
    </source>
</evidence>
<keyword evidence="3" id="KW-1185">Reference proteome</keyword>
<organism evidence="2 3">
    <name type="scientific">Thalassobacillus hwangdonensis</name>
    <dbReference type="NCBI Taxonomy" id="546108"/>
    <lineage>
        <taxon>Bacteria</taxon>
        <taxon>Bacillati</taxon>
        <taxon>Bacillota</taxon>
        <taxon>Bacilli</taxon>
        <taxon>Bacillales</taxon>
        <taxon>Bacillaceae</taxon>
        <taxon>Thalassobacillus</taxon>
    </lineage>
</organism>
<protein>
    <submittedName>
        <fullName evidence="2">Uncharacterized protein</fullName>
    </submittedName>
</protein>
<keyword evidence="1" id="KW-0812">Transmembrane</keyword>
<reference evidence="3" key="1">
    <citation type="journal article" date="2019" name="Int. J. Syst. Evol. Microbiol.">
        <title>The Global Catalogue of Microorganisms (GCM) 10K type strain sequencing project: providing services to taxonomists for standard genome sequencing and annotation.</title>
        <authorList>
            <consortium name="The Broad Institute Genomics Platform"/>
            <consortium name="The Broad Institute Genome Sequencing Center for Infectious Disease"/>
            <person name="Wu L."/>
            <person name="Ma J."/>
        </authorList>
    </citation>
    <scope>NUCLEOTIDE SEQUENCE [LARGE SCALE GENOMIC DNA]</scope>
    <source>
        <strain evidence="3">CCUG 56607</strain>
    </source>
</reference>
<feature type="transmembrane region" description="Helical" evidence="1">
    <location>
        <begin position="9"/>
        <end position="31"/>
    </location>
</feature>